<dbReference type="OrthoDB" id="2195113at2759"/>
<feature type="compositionally biased region" description="Polar residues" evidence="2">
    <location>
        <begin position="1"/>
        <end position="14"/>
    </location>
</feature>
<dbReference type="AlphaFoldDB" id="W4KDX5"/>
<dbReference type="GO" id="GO:0003729">
    <property type="term" value="F:mRNA binding"/>
    <property type="evidence" value="ECO:0007669"/>
    <property type="project" value="TreeGrafter"/>
</dbReference>
<feature type="coiled-coil region" evidence="1">
    <location>
        <begin position="281"/>
        <end position="316"/>
    </location>
</feature>
<dbReference type="InParanoid" id="W4KDX5"/>
<dbReference type="STRING" id="747525.W4KDX5"/>
<dbReference type="PANTHER" id="PTHR31027">
    <property type="entry name" value="NUCLEAR SEGREGATION PROTEIN BFR1"/>
    <property type="match status" value="1"/>
</dbReference>
<dbReference type="KEGG" id="hir:HETIRDRAFT_472300"/>
<feature type="region of interest" description="Disordered" evidence="2">
    <location>
        <begin position="78"/>
        <end position="112"/>
    </location>
</feature>
<name>W4KDX5_HETIT</name>
<feature type="compositionally biased region" description="Basic and acidic residues" evidence="2">
    <location>
        <begin position="86"/>
        <end position="98"/>
    </location>
</feature>
<keyword evidence="1" id="KW-0175">Coiled coil</keyword>
<dbReference type="Proteomes" id="UP000030671">
    <property type="component" value="Unassembled WGS sequence"/>
</dbReference>
<feature type="compositionally biased region" description="Basic and acidic residues" evidence="2">
    <location>
        <begin position="45"/>
        <end position="55"/>
    </location>
</feature>
<keyword evidence="4" id="KW-1185">Reference proteome</keyword>
<dbReference type="FunCoup" id="W4KDX5">
    <property type="interactions" value="20"/>
</dbReference>
<feature type="region of interest" description="Disordered" evidence="2">
    <location>
        <begin position="382"/>
        <end position="412"/>
    </location>
</feature>
<feature type="compositionally biased region" description="Polar residues" evidence="2">
    <location>
        <begin position="399"/>
        <end position="412"/>
    </location>
</feature>
<reference evidence="3 4" key="1">
    <citation type="journal article" date="2012" name="New Phytol.">
        <title>Insight into trade-off between wood decay and parasitism from the genome of a fungal forest pathogen.</title>
        <authorList>
            <person name="Olson A."/>
            <person name="Aerts A."/>
            <person name="Asiegbu F."/>
            <person name="Belbahri L."/>
            <person name="Bouzid O."/>
            <person name="Broberg A."/>
            <person name="Canback B."/>
            <person name="Coutinho P.M."/>
            <person name="Cullen D."/>
            <person name="Dalman K."/>
            <person name="Deflorio G."/>
            <person name="van Diepen L.T."/>
            <person name="Dunand C."/>
            <person name="Duplessis S."/>
            <person name="Durling M."/>
            <person name="Gonthier P."/>
            <person name="Grimwood J."/>
            <person name="Fossdal C.G."/>
            <person name="Hansson D."/>
            <person name="Henrissat B."/>
            <person name="Hietala A."/>
            <person name="Himmelstrand K."/>
            <person name="Hoffmeister D."/>
            <person name="Hogberg N."/>
            <person name="James T.Y."/>
            <person name="Karlsson M."/>
            <person name="Kohler A."/>
            <person name="Kues U."/>
            <person name="Lee Y.H."/>
            <person name="Lin Y.C."/>
            <person name="Lind M."/>
            <person name="Lindquist E."/>
            <person name="Lombard V."/>
            <person name="Lucas S."/>
            <person name="Lunden K."/>
            <person name="Morin E."/>
            <person name="Murat C."/>
            <person name="Park J."/>
            <person name="Raffaello T."/>
            <person name="Rouze P."/>
            <person name="Salamov A."/>
            <person name="Schmutz J."/>
            <person name="Solheim H."/>
            <person name="Stahlberg J."/>
            <person name="Velez H."/>
            <person name="de Vries R.P."/>
            <person name="Wiebenga A."/>
            <person name="Woodward S."/>
            <person name="Yakovlev I."/>
            <person name="Garbelotto M."/>
            <person name="Martin F."/>
            <person name="Grigoriev I.V."/>
            <person name="Stenlid J."/>
        </authorList>
    </citation>
    <scope>NUCLEOTIDE SEQUENCE [LARGE SCALE GENOMIC DNA]</scope>
    <source>
        <strain evidence="3 4">TC 32-1</strain>
    </source>
</reference>
<dbReference type="eggNOG" id="ENOG502QRKP">
    <property type="taxonomic scope" value="Eukaryota"/>
</dbReference>
<feature type="compositionally biased region" description="Basic and acidic residues" evidence="2">
    <location>
        <begin position="475"/>
        <end position="487"/>
    </location>
</feature>
<evidence type="ECO:0008006" key="5">
    <source>
        <dbReference type="Google" id="ProtNLM"/>
    </source>
</evidence>
<dbReference type="EMBL" id="KI925456">
    <property type="protein sequence ID" value="ETW83949.1"/>
    <property type="molecule type" value="Genomic_DNA"/>
</dbReference>
<dbReference type="GO" id="GO:0042175">
    <property type="term" value="C:nuclear outer membrane-endoplasmic reticulum membrane network"/>
    <property type="evidence" value="ECO:0007669"/>
    <property type="project" value="TreeGrafter"/>
</dbReference>
<dbReference type="RefSeq" id="XP_009543676.1">
    <property type="nucleotide sequence ID" value="XM_009545381.1"/>
</dbReference>
<dbReference type="GO" id="GO:1990904">
    <property type="term" value="C:ribonucleoprotein complex"/>
    <property type="evidence" value="ECO:0007669"/>
    <property type="project" value="TreeGrafter"/>
</dbReference>
<feature type="region of interest" description="Disordered" evidence="2">
    <location>
        <begin position="1"/>
        <end position="55"/>
    </location>
</feature>
<evidence type="ECO:0000313" key="4">
    <source>
        <dbReference type="Proteomes" id="UP000030671"/>
    </source>
</evidence>
<organism evidence="3 4">
    <name type="scientific">Heterobasidion irregulare (strain TC 32-1)</name>
    <dbReference type="NCBI Taxonomy" id="747525"/>
    <lineage>
        <taxon>Eukaryota</taxon>
        <taxon>Fungi</taxon>
        <taxon>Dikarya</taxon>
        <taxon>Basidiomycota</taxon>
        <taxon>Agaricomycotina</taxon>
        <taxon>Agaricomycetes</taxon>
        <taxon>Russulales</taxon>
        <taxon>Bondarzewiaceae</taxon>
        <taxon>Heterobasidion</taxon>
        <taxon>Heterobasidion annosum species complex</taxon>
    </lineage>
</organism>
<evidence type="ECO:0000256" key="2">
    <source>
        <dbReference type="SAM" id="MobiDB-lite"/>
    </source>
</evidence>
<evidence type="ECO:0000313" key="3">
    <source>
        <dbReference type="EMBL" id="ETW83949.1"/>
    </source>
</evidence>
<sequence>MSYKANSAPSTNAPKKSKGVNGAAVTVASSDVSKLAAAPASGSGKPEKDAYDAEQERIKTEIDALQVKLAAVKEKISLVSKSGPGNDRRNTLRTELDSLRGQQSNSKASRGKVLDQLKALQDGIQKKVKDLQAAKGKTQFKTVAEVEAYINNLGKQVDSGNLTLAEEKRAVQEINQAKRARKNVESFQADADAIEADRARADELRQQLDDPESKAVSERYDTIKAELDELKKESDQVYASRNKLFDERTALQTELDTLYNQKRDSAQRFREANDRYWAKVNEDRARRAERARAQRAAEEEQKKKELAERLRDEASQPAFQLQIEDCQTLIDYFSGKSTTAPTTSISRATPVDEPKLDIRKVETGPEDGLLVRKKKGDEDDAYFVGGKGKRGKKNGAKVSGSTTPSEAAPNVSSTSLNIPLPTLSALLTLSIPPPASSADLPRVVEDLKTKKAWFEANQARVTAEAIAKAEADIRRLTGANRKAESKSVPESPAEVSPPNGAGEAPSEPTSTPKAQDLPEAAVAGEDVVEKLEEVQEQVGVEA</sequence>
<protein>
    <recommendedName>
        <fullName evidence="5">Nuclear segregation protein Bfr1</fullName>
    </recommendedName>
</protein>
<dbReference type="PANTHER" id="PTHR31027:SF2">
    <property type="entry name" value="LEBERCILIN DOMAIN-CONTAINING PROTEIN"/>
    <property type="match status" value="1"/>
</dbReference>
<dbReference type="InterPro" id="IPR039604">
    <property type="entry name" value="Bfr1"/>
</dbReference>
<proteinExistence type="predicted"/>
<evidence type="ECO:0000256" key="1">
    <source>
        <dbReference type="SAM" id="Coils"/>
    </source>
</evidence>
<dbReference type="GO" id="GO:0005783">
    <property type="term" value="C:endoplasmic reticulum"/>
    <property type="evidence" value="ECO:0007669"/>
    <property type="project" value="TreeGrafter"/>
</dbReference>
<gene>
    <name evidence="3" type="ORF">HETIRDRAFT_472300</name>
</gene>
<accession>W4KDX5</accession>
<dbReference type="HOGENOM" id="CLU_023943_0_0_1"/>
<dbReference type="GeneID" id="20677452"/>
<dbReference type="GO" id="GO:0008298">
    <property type="term" value="P:intracellular mRNA localization"/>
    <property type="evidence" value="ECO:0007669"/>
    <property type="project" value="TreeGrafter"/>
</dbReference>
<feature type="compositionally biased region" description="Low complexity" evidence="2">
    <location>
        <begin position="488"/>
        <end position="498"/>
    </location>
</feature>
<feature type="region of interest" description="Disordered" evidence="2">
    <location>
        <begin position="475"/>
        <end position="524"/>
    </location>
</feature>
<feature type="coiled-coil region" evidence="1">
    <location>
        <begin position="177"/>
        <end position="240"/>
    </location>
</feature>